<keyword evidence="3" id="KW-1185">Reference proteome</keyword>
<proteinExistence type="predicted"/>
<dbReference type="GO" id="GO:0016810">
    <property type="term" value="F:hydrolase activity, acting on carbon-nitrogen (but not peptide) bonds"/>
    <property type="evidence" value="ECO:0007669"/>
    <property type="project" value="InterPro"/>
</dbReference>
<dbReference type="PROSITE" id="PS51677">
    <property type="entry name" value="NODB"/>
    <property type="match status" value="1"/>
</dbReference>
<dbReference type="AlphaFoldDB" id="A0A1M7NNM6"/>
<feature type="domain" description="NodB homology" evidence="1">
    <location>
        <begin position="1"/>
        <end position="62"/>
    </location>
</feature>
<protein>
    <recommendedName>
        <fullName evidence="1">NodB homology domain-containing protein</fullName>
    </recommendedName>
</protein>
<evidence type="ECO:0000313" key="3">
    <source>
        <dbReference type="Proteomes" id="UP000184038"/>
    </source>
</evidence>
<evidence type="ECO:0000313" key="2">
    <source>
        <dbReference type="EMBL" id="SHN05547.1"/>
    </source>
</evidence>
<organism evidence="2 3">
    <name type="scientific">Anaerosporobacter mobilis DSM 15930</name>
    <dbReference type="NCBI Taxonomy" id="1120996"/>
    <lineage>
        <taxon>Bacteria</taxon>
        <taxon>Bacillati</taxon>
        <taxon>Bacillota</taxon>
        <taxon>Clostridia</taxon>
        <taxon>Lachnospirales</taxon>
        <taxon>Lachnospiraceae</taxon>
        <taxon>Anaerosporobacter</taxon>
    </lineage>
</organism>
<reference evidence="2 3" key="1">
    <citation type="submission" date="2016-11" db="EMBL/GenBank/DDBJ databases">
        <authorList>
            <person name="Jaros S."/>
            <person name="Januszkiewicz K."/>
            <person name="Wedrychowicz H."/>
        </authorList>
    </citation>
    <scope>NUCLEOTIDE SEQUENCE [LARGE SCALE GENOMIC DNA]</scope>
    <source>
        <strain evidence="2 3">DSM 15930</strain>
    </source>
</reference>
<gene>
    <name evidence="2" type="ORF">SAMN02746066_04638</name>
</gene>
<evidence type="ECO:0000259" key="1">
    <source>
        <dbReference type="PROSITE" id="PS51677"/>
    </source>
</evidence>
<dbReference type="SUPFAM" id="SSF88713">
    <property type="entry name" value="Glycoside hydrolase/deacetylase"/>
    <property type="match status" value="1"/>
</dbReference>
<dbReference type="STRING" id="1120996.SAMN02746066_04638"/>
<dbReference type="GO" id="GO:0005975">
    <property type="term" value="P:carbohydrate metabolic process"/>
    <property type="evidence" value="ECO:0007669"/>
    <property type="project" value="InterPro"/>
</dbReference>
<dbReference type="InterPro" id="IPR002509">
    <property type="entry name" value="NODB_dom"/>
</dbReference>
<dbReference type="InterPro" id="IPR011330">
    <property type="entry name" value="Glyco_hydro/deAcase_b/a-brl"/>
</dbReference>
<accession>A0A1M7NNM6</accession>
<dbReference type="Gene3D" id="3.20.20.370">
    <property type="entry name" value="Glycoside hydrolase/deacetylase"/>
    <property type="match status" value="1"/>
</dbReference>
<name>A0A1M7NNM6_9FIRM</name>
<dbReference type="Proteomes" id="UP000184038">
    <property type="component" value="Unassembled WGS sequence"/>
</dbReference>
<sequence>MRSSVDSLDWKDYGVESIIDTVVNNPHLGNGSIILCHNGAKFTKDALEAMITGLQDKGYTIVPVSELIYTGEYHMDHEGRQFKD</sequence>
<dbReference type="EMBL" id="FRCP01000037">
    <property type="protein sequence ID" value="SHN05547.1"/>
    <property type="molecule type" value="Genomic_DNA"/>
</dbReference>